<evidence type="ECO:0000256" key="2">
    <source>
        <dbReference type="ARBA" id="ARBA00023180"/>
    </source>
</evidence>
<comment type="caution">
    <text evidence="4">The sequence shown here is derived from an EMBL/GenBank/DDBJ whole genome shotgun (WGS) entry which is preliminary data.</text>
</comment>
<evidence type="ECO:0000313" key="4">
    <source>
        <dbReference type="EMBL" id="KAK2192424.1"/>
    </source>
</evidence>
<keyword evidence="2" id="KW-0325">Glycoprotein</keyword>
<protein>
    <recommendedName>
        <fullName evidence="6">Protein quiver</fullName>
    </recommendedName>
</protein>
<dbReference type="PANTHER" id="PTHR33562">
    <property type="entry name" value="ATILLA, ISOFORM B-RELATED-RELATED"/>
    <property type="match status" value="1"/>
</dbReference>
<accession>A0AAD9PD13</accession>
<evidence type="ECO:0000313" key="5">
    <source>
        <dbReference type="Proteomes" id="UP001209878"/>
    </source>
</evidence>
<feature type="chain" id="PRO_5042171325" description="Protein quiver" evidence="3">
    <location>
        <begin position="22"/>
        <end position="138"/>
    </location>
</feature>
<dbReference type="AlphaFoldDB" id="A0AAD9PD13"/>
<proteinExistence type="predicted"/>
<dbReference type="GO" id="GO:0030431">
    <property type="term" value="P:sleep"/>
    <property type="evidence" value="ECO:0007669"/>
    <property type="project" value="InterPro"/>
</dbReference>
<name>A0AAD9PD13_RIDPI</name>
<dbReference type="EMBL" id="JAODUO010000030">
    <property type="protein sequence ID" value="KAK2192424.1"/>
    <property type="molecule type" value="Genomic_DNA"/>
</dbReference>
<feature type="signal peptide" evidence="3">
    <location>
        <begin position="1"/>
        <end position="21"/>
    </location>
</feature>
<dbReference type="InterPro" id="IPR031424">
    <property type="entry name" value="QVR-like"/>
</dbReference>
<dbReference type="Pfam" id="PF17064">
    <property type="entry name" value="QVR"/>
    <property type="match status" value="1"/>
</dbReference>
<sequence length="138" mass="14719">MFALPLSLLLSLAATVDIGDAVTCYYCSSGTDSACGDSFNGARIATCQGNFCSMTRTSSYGYVLTSRQCHSGSPGKYANRCFPHTSGTDLCYCDSSYCNKRSRSNWGNGSTQSVHNGISNPVLIIPVVSILAILRNVF</sequence>
<organism evidence="4 5">
    <name type="scientific">Ridgeia piscesae</name>
    <name type="common">Tubeworm</name>
    <dbReference type="NCBI Taxonomy" id="27915"/>
    <lineage>
        <taxon>Eukaryota</taxon>
        <taxon>Metazoa</taxon>
        <taxon>Spiralia</taxon>
        <taxon>Lophotrochozoa</taxon>
        <taxon>Annelida</taxon>
        <taxon>Polychaeta</taxon>
        <taxon>Sedentaria</taxon>
        <taxon>Canalipalpata</taxon>
        <taxon>Sabellida</taxon>
        <taxon>Siboglinidae</taxon>
        <taxon>Ridgeia</taxon>
    </lineage>
</organism>
<dbReference type="GO" id="GO:0032222">
    <property type="term" value="P:regulation of synaptic transmission, cholinergic"/>
    <property type="evidence" value="ECO:0007669"/>
    <property type="project" value="InterPro"/>
</dbReference>
<dbReference type="Proteomes" id="UP001209878">
    <property type="component" value="Unassembled WGS sequence"/>
</dbReference>
<keyword evidence="5" id="KW-1185">Reference proteome</keyword>
<evidence type="ECO:0000256" key="3">
    <source>
        <dbReference type="SAM" id="SignalP"/>
    </source>
</evidence>
<evidence type="ECO:0008006" key="6">
    <source>
        <dbReference type="Google" id="ProtNLM"/>
    </source>
</evidence>
<keyword evidence="1 3" id="KW-0732">Signal</keyword>
<dbReference type="InterPro" id="IPR050975">
    <property type="entry name" value="Sleep_regulator"/>
</dbReference>
<evidence type="ECO:0000256" key="1">
    <source>
        <dbReference type="ARBA" id="ARBA00022729"/>
    </source>
</evidence>
<gene>
    <name evidence="4" type="ORF">NP493_31g00021</name>
</gene>
<reference evidence="4" key="1">
    <citation type="journal article" date="2023" name="Mol. Biol. Evol.">
        <title>Third-Generation Sequencing Reveals the Adaptive Role of the Epigenome in Three Deep-Sea Polychaetes.</title>
        <authorList>
            <person name="Perez M."/>
            <person name="Aroh O."/>
            <person name="Sun Y."/>
            <person name="Lan Y."/>
            <person name="Juniper S.K."/>
            <person name="Young C.R."/>
            <person name="Angers B."/>
            <person name="Qian P.Y."/>
        </authorList>
    </citation>
    <scope>NUCLEOTIDE SEQUENCE</scope>
    <source>
        <strain evidence="4">R07B-5</strain>
    </source>
</reference>